<reference evidence="4" key="1">
    <citation type="journal article" date="2019" name="Int. J. Syst. Evol. Microbiol.">
        <title>The Global Catalogue of Microorganisms (GCM) 10K type strain sequencing project: providing services to taxonomists for standard genome sequencing and annotation.</title>
        <authorList>
            <consortium name="The Broad Institute Genomics Platform"/>
            <consortium name="The Broad Institute Genome Sequencing Center for Infectious Disease"/>
            <person name="Wu L."/>
            <person name="Ma J."/>
        </authorList>
    </citation>
    <scope>NUCLEOTIDE SEQUENCE [LARGE SCALE GENOMIC DNA]</scope>
    <source>
        <strain evidence="4">KLKA75</strain>
    </source>
</reference>
<dbReference type="EMBL" id="JBHSIT010000002">
    <property type="protein sequence ID" value="MFC4907537.1"/>
    <property type="molecule type" value="Genomic_DNA"/>
</dbReference>
<dbReference type="SUPFAM" id="SSF53383">
    <property type="entry name" value="PLP-dependent transferases"/>
    <property type="match status" value="1"/>
</dbReference>
<evidence type="ECO:0000256" key="2">
    <source>
        <dbReference type="RuleBase" id="RU004508"/>
    </source>
</evidence>
<dbReference type="InterPro" id="IPR015424">
    <property type="entry name" value="PyrdxlP-dep_Trfase"/>
</dbReference>
<sequence length="442" mass="48785">MNDRREHILDEVRKHHQDAQDARGFVPGVTEIWPSGAVLDEDDRVALVEAALDLRIAAGTLSRRFERDFARRLGRRKAHLTNSGSSANLLAVSALTSPLLQDRRLRPGDEVVTVAAGFPTTVNPILQNGLVPVFVDVELRTYNTTAERVAAAIGPRTRAVIMAHTLGNPFEATEVARLADEHDLLLIEDDCDAIGSTYDGRLTGTFGDLATVSFYPAHHLTMGEGGCVLTSNLVLARVVESMRDWGRDCWCEPGENDTCHKRFGYQMGTLPEGYDHKYIFSHVGYNLKSTDLQAALGLSQLAKLDMFCAARRHNWRRLRAALDGLPWLILPEATPRSDPSWFGFVITVDPDAPFGRADLVRFLESRRIGTRQLFAGNLTRHPAYAGRGNRVAGGLANSDLITEQTFWVGVYPGLTDDMIDYVAASVTEFVGGFVRRSAAARR</sequence>
<comment type="similarity">
    <text evidence="2">Belongs to the DegT/DnrJ/EryC1 family.</text>
</comment>
<dbReference type="Proteomes" id="UP001595872">
    <property type="component" value="Unassembled WGS sequence"/>
</dbReference>
<organism evidence="3 4">
    <name type="scientific">Actinomadura gamaensis</name>
    <dbReference type="NCBI Taxonomy" id="1763541"/>
    <lineage>
        <taxon>Bacteria</taxon>
        <taxon>Bacillati</taxon>
        <taxon>Actinomycetota</taxon>
        <taxon>Actinomycetes</taxon>
        <taxon>Streptosporangiales</taxon>
        <taxon>Thermomonosporaceae</taxon>
        <taxon>Actinomadura</taxon>
    </lineage>
</organism>
<dbReference type="CDD" id="cd00616">
    <property type="entry name" value="AHBA_syn"/>
    <property type="match status" value="1"/>
</dbReference>
<keyword evidence="2" id="KW-0663">Pyridoxal phosphate</keyword>
<dbReference type="PIRSF" id="PIRSF000390">
    <property type="entry name" value="PLP_StrS"/>
    <property type="match status" value="1"/>
</dbReference>
<dbReference type="Gene3D" id="3.40.640.10">
    <property type="entry name" value="Type I PLP-dependent aspartate aminotransferase-like (Major domain)"/>
    <property type="match status" value="1"/>
</dbReference>
<dbReference type="InterPro" id="IPR015422">
    <property type="entry name" value="PyrdxlP-dep_Trfase_small"/>
</dbReference>
<dbReference type="InterPro" id="IPR015421">
    <property type="entry name" value="PyrdxlP-dep_Trfase_major"/>
</dbReference>
<gene>
    <name evidence="3" type="primary">rfbH</name>
    <name evidence="3" type="ORF">ACFPCY_09415</name>
</gene>
<dbReference type="RefSeq" id="WP_378253375.1">
    <property type="nucleotide sequence ID" value="NZ_JBHSIT010000002.1"/>
</dbReference>
<protein>
    <submittedName>
        <fullName evidence="3">Lipopolysaccharide biosynthesis protein RfbH</fullName>
    </submittedName>
</protein>
<dbReference type="Pfam" id="PF01041">
    <property type="entry name" value="DegT_DnrJ_EryC1"/>
    <property type="match status" value="1"/>
</dbReference>
<evidence type="ECO:0000313" key="4">
    <source>
        <dbReference type="Proteomes" id="UP001595872"/>
    </source>
</evidence>
<dbReference type="Gene3D" id="3.90.1150.10">
    <property type="entry name" value="Aspartate Aminotransferase, domain 1"/>
    <property type="match status" value="1"/>
</dbReference>
<evidence type="ECO:0000256" key="1">
    <source>
        <dbReference type="ARBA" id="ARBA00001933"/>
    </source>
</evidence>
<name>A0ABV9TXK7_9ACTN</name>
<comment type="cofactor">
    <cofactor evidence="1">
        <name>pyridoxal 5'-phosphate</name>
        <dbReference type="ChEBI" id="CHEBI:597326"/>
    </cofactor>
</comment>
<dbReference type="PANTHER" id="PTHR30244:SF34">
    <property type="entry name" value="DTDP-4-AMINO-4,6-DIDEOXYGALACTOSE TRANSAMINASE"/>
    <property type="match status" value="1"/>
</dbReference>
<evidence type="ECO:0000313" key="3">
    <source>
        <dbReference type="EMBL" id="MFC4907537.1"/>
    </source>
</evidence>
<dbReference type="InterPro" id="IPR000653">
    <property type="entry name" value="DegT/StrS_aminotransferase"/>
</dbReference>
<dbReference type="PANTHER" id="PTHR30244">
    <property type="entry name" value="TRANSAMINASE"/>
    <property type="match status" value="1"/>
</dbReference>
<proteinExistence type="inferred from homology"/>
<accession>A0ABV9TXK7</accession>
<keyword evidence="4" id="KW-1185">Reference proteome</keyword>
<comment type="caution">
    <text evidence="3">The sequence shown here is derived from an EMBL/GenBank/DDBJ whole genome shotgun (WGS) entry which is preliminary data.</text>
</comment>
<dbReference type="NCBIfam" id="NF011936">
    <property type="entry name" value="PRK15407.1"/>
    <property type="match status" value="1"/>
</dbReference>